<dbReference type="PRINTS" id="PR00032">
    <property type="entry name" value="HTHARAC"/>
</dbReference>
<evidence type="ECO:0000259" key="4">
    <source>
        <dbReference type="PROSITE" id="PS01124"/>
    </source>
</evidence>
<keyword evidence="2" id="KW-0238">DNA-binding</keyword>
<evidence type="ECO:0000256" key="1">
    <source>
        <dbReference type="ARBA" id="ARBA00023015"/>
    </source>
</evidence>
<dbReference type="GO" id="GO:0003700">
    <property type="term" value="F:DNA-binding transcription factor activity"/>
    <property type="evidence" value="ECO:0007669"/>
    <property type="project" value="InterPro"/>
</dbReference>
<feature type="domain" description="HTH araC/xylS-type" evidence="4">
    <location>
        <begin position="156"/>
        <end position="257"/>
    </location>
</feature>
<dbReference type="InterPro" id="IPR037923">
    <property type="entry name" value="HTH-like"/>
</dbReference>
<dbReference type="AlphaFoldDB" id="A0A7G5N2K8"/>
<dbReference type="Gene3D" id="1.10.10.60">
    <property type="entry name" value="Homeodomain-like"/>
    <property type="match status" value="2"/>
</dbReference>
<keyword evidence="1" id="KW-0805">Transcription regulation</keyword>
<protein>
    <submittedName>
        <fullName evidence="5">AraC family transcriptional regulator</fullName>
    </submittedName>
</protein>
<dbReference type="GeneID" id="75053414"/>
<dbReference type="RefSeq" id="WP_018597159.1">
    <property type="nucleotide sequence ID" value="NZ_AP031416.1"/>
</dbReference>
<evidence type="ECO:0000313" key="5">
    <source>
        <dbReference type="EMBL" id="QMW81101.1"/>
    </source>
</evidence>
<dbReference type="GO" id="GO:0043565">
    <property type="term" value="F:sequence-specific DNA binding"/>
    <property type="evidence" value="ECO:0007669"/>
    <property type="project" value="InterPro"/>
</dbReference>
<dbReference type="SUPFAM" id="SSF46689">
    <property type="entry name" value="Homeodomain-like"/>
    <property type="match status" value="1"/>
</dbReference>
<reference evidence="5 6" key="1">
    <citation type="submission" date="2019-04" db="EMBL/GenBank/DDBJ databases">
        <authorList>
            <person name="Schori C."/>
            <person name="Ahrens C."/>
        </authorList>
    </citation>
    <scope>NUCLEOTIDE SEQUENCE [LARGE SCALE GENOMIC DNA]</scope>
    <source>
        <strain evidence="5 6">DSM 2950</strain>
    </source>
</reference>
<dbReference type="SMART" id="SM00342">
    <property type="entry name" value="HTH_ARAC"/>
    <property type="match status" value="1"/>
</dbReference>
<evidence type="ECO:0000256" key="2">
    <source>
        <dbReference type="ARBA" id="ARBA00023125"/>
    </source>
</evidence>
<dbReference type="PANTHER" id="PTHR43280:SF2">
    <property type="entry name" value="HTH-TYPE TRANSCRIPTIONAL REGULATOR EXSA"/>
    <property type="match status" value="1"/>
</dbReference>
<evidence type="ECO:0000313" key="6">
    <source>
        <dbReference type="Proteomes" id="UP000515789"/>
    </source>
</evidence>
<dbReference type="InterPro" id="IPR020449">
    <property type="entry name" value="Tscrpt_reg_AraC-type_HTH"/>
</dbReference>
<dbReference type="PROSITE" id="PS01124">
    <property type="entry name" value="HTH_ARAC_FAMILY_2"/>
    <property type="match status" value="1"/>
</dbReference>
<gene>
    <name evidence="5" type="ORF">E5259_28005</name>
</gene>
<dbReference type="InterPro" id="IPR009057">
    <property type="entry name" value="Homeodomain-like_sf"/>
</dbReference>
<accession>A0A7G5N2K8</accession>
<dbReference type="EMBL" id="CP039126">
    <property type="protein sequence ID" value="QMW81101.1"/>
    <property type="molecule type" value="Genomic_DNA"/>
</dbReference>
<dbReference type="SUPFAM" id="SSF51215">
    <property type="entry name" value="Regulatory protein AraC"/>
    <property type="match status" value="1"/>
</dbReference>
<evidence type="ECO:0000256" key="3">
    <source>
        <dbReference type="ARBA" id="ARBA00023163"/>
    </source>
</evidence>
<sequence length="276" mass="32539">MELVFIGYNHVHDSDLNINRPLGSGDFLVLLVKSPAIFTINEKDVYTPPNIFFMYPKNASQYYRACDETFSNDWMHLELSKEEEEYLRILGIPMEVPVLLNDIEYFSLLINNLSLEYYSSNEQKKDTINCYLHIFFNKLSEQIMNQSIGVQEKNYDKFSLLRNKIYSRPYLRWDIANLSHQICLSPSYFQHLYKKHFGITCMADIIHARVEYAKQLLCTTSLSIRHIAEQCGYENDVHFMRQFKKVTGMTPTEYRNCPMVQHPVLPAIDRNKPDIY</sequence>
<dbReference type="Proteomes" id="UP000515789">
    <property type="component" value="Chromosome"/>
</dbReference>
<name>A0A7G5N2K8_9FIRM</name>
<dbReference type="InterPro" id="IPR018060">
    <property type="entry name" value="HTH_AraC"/>
</dbReference>
<dbReference type="PANTHER" id="PTHR43280">
    <property type="entry name" value="ARAC-FAMILY TRANSCRIPTIONAL REGULATOR"/>
    <property type="match status" value="1"/>
</dbReference>
<dbReference type="Pfam" id="PF12833">
    <property type="entry name" value="HTH_18"/>
    <property type="match status" value="1"/>
</dbReference>
<organism evidence="5 6">
    <name type="scientific">Blautia producta</name>
    <dbReference type="NCBI Taxonomy" id="33035"/>
    <lineage>
        <taxon>Bacteria</taxon>
        <taxon>Bacillati</taxon>
        <taxon>Bacillota</taxon>
        <taxon>Clostridia</taxon>
        <taxon>Lachnospirales</taxon>
        <taxon>Lachnospiraceae</taxon>
        <taxon>Blautia</taxon>
    </lineage>
</organism>
<proteinExistence type="predicted"/>
<keyword evidence="3" id="KW-0804">Transcription</keyword>